<dbReference type="InterPro" id="IPR012337">
    <property type="entry name" value="RNaseH-like_sf"/>
</dbReference>
<dbReference type="InterPro" id="IPR047655">
    <property type="entry name" value="Transpos_IS630-like"/>
</dbReference>
<gene>
    <name evidence="2" type="ORF">THTE_1479</name>
</gene>
<dbReference type="Pfam" id="PF13551">
    <property type="entry name" value="HTH_29"/>
    <property type="match status" value="1"/>
</dbReference>
<dbReference type="GO" id="GO:0003676">
    <property type="term" value="F:nucleic acid binding"/>
    <property type="evidence" value="ECO:0007669"/>
    <property type="project" value="InterPro"/>
</dbReference>
<organism evidence="2 3">
    <name type="scientific">Thermogutta terrifontis</name>
    <dbReference type="NCBI Taxonomy" id="1331910"/>
    <lineage>
        <taxon>Bacteria</taxon>
        <taxon>Pseudomonadati</taxon>
        <taxon>Planctomycetota</taxon>
        <taxon>Planctomycetia</taxon>
        <taxon>Pirellulales</taxon>
        <taxon>Thermoguttaceae</taxon>
        <taxon>Thermogutta</taxon>
    </lineage>
</organism>
<dbReference type="Pfam" id="PF13358">
    <property type="entry name" value="DDE_3"/>
    <property type="match status" value="1"/>
</dbReference>
<protein>
    <submittedName>
        <fullName evidence="2">Putative transposase</fullName>
    </submittedName>
</protein>
<evidence type="ECO:0000259" key="1">
    <source>
        <dbReference type="Pfam" id="PF13358"/>
    </source>
</evidence>
<dbReference type="OrthoDB" id="269226at2"/>
<dbReference type="Gene3D" id="3.30.420.10">
    <property type="entry name" value="Ribonuclease H-like superfamily/Ribonuclease H"/>
    <property type="match status" value="1"/>
</dbReference>
<dbReference type="Proteomes" id="UP000215086">
    <property type="component" value="Chromosome"/>
</dbReference>
<sequence>MDKVHVRPITCYERQELHRMKRQLSNHVNSRHARIVLLSAGGVRNREIAQRVDCTPQWVRRIIHRFNQGGLEAISWHPYYQAGGSPRKFLAEVVEQIVEVALSSPKALIGMTQWSLSKLREYLVSQKIVAYISLEWLRTLLKRCGIRWRRTKTWKESTDPEFWPKYRRIRRLYQRRPAVGRRICVDEFGPLNLQPRHGRCLAKAGTKRVEHLRATYRRTSGVRHFLAAYDLETGTLLGRFYSRKTWIEFLRFLRWLRRRYPQSETLHIVMDNYSPHLKEEVWAWARANNVKFYLTPSNASWLNRIECQFTGLKKFALDNSDYRSHEEQEQAIRRYLAWRNGRRAIAVEPWRSSLRRNAPSTCRAAA</sequence>
<dbReference type="SUPFAM" id="SSF53098">
    <property type="entry name" value="Ribonuclease H-like"/>
    <property type="match status" value="1"/>
</dbReference>
<evidence type="ECO:0000313" key="3">
    <source>
        <dbReference type="Proteomes" id="UP000215086"/>
    </source>
</evidence>
<evidence type="ECO:0000313" key="2">
    <source>
        <dbReference type="EMBL" id="ASV74081.1"/>
    </source>
</evidence>
<proteinExistence type="predicted"/>
<dbReference type="SUPFAM" id="SSF46689">
    <property type="entry name" value="Homeodomain-like"/>
    <property type="match status" value="1"/>
</dbReference>
<keyword evidence="3" id="KW-1185">Reference proteome</keyword>
<name>A0A286RDN7_9BACT</name>
<dbReference type="EMBL" id="CP018477">
    <property type="protein sequence ID" value="ASV74081.1"/>
    <property type="molecule type" value="Genomic_DNA"/>
</dbReference>
<dbReference type="InterPro" id="IPR038717">
    <property type="entry name" value="Tc1-like_DDE_dom"/>
</dbReference>
<dbReference type="RefSeq" id="WP_095414510.1">
    <property type="nucleotide sequence ID" value="NZ_CP018477.1"/>
</dbReference>
<feature type="domain" description="Tc1-like transposase DDE" evidence="1">
    <location>
        <begin position="183"/>
        <end position="326"/>
    </location>
</feature>
<dbReference type="NCBIfam" id="NF033545">
    <property type="entry name" value="transpos_IS630"/>
    <property type="match status" value="1"/>
</dbReference>
<reference evidence="2 3" key="1">
    <citation type="journal article" name="Front. Microbiol.">
        <title>Sugar Metabolism of the First Thermophilic Planctomycete Thermogutta terrifontis: Comparative Genomic and Transcriptomic Approaches.</title>
        <authorList>
            <person name="Elcheninov A.G."/>
            <person name="Menzel P."/>
            <person name="Gudbergsdottir S.R."/>
            <person name="Slesarev A.I."/>
            <person name="Kadnikov V.V."/>
            <person name="Krogh A."/>
            <person name="Bonch-Osmolovskaya E.A."/>
            <person name="Peng X."/>
            <person name="Kublanov I.V."/>
        </authorList>
    </citation>
    <scope>NUCLEOTIDE SEQUENCE [LARGE SCALE GENOMIC DNA]</scope>
    <source>
        <strain evidence="2 3">R1</strain>
    </source>
</reference>
<dbReference type="InterPro" id="IPR009057">
    <property type="entry name" value="Homeodomain-like_sf"/>
</dbReference>
<dbReference type="AlphaFoldDB" id="A0A286RDN7"/>
<dbReference type="InterPro" id="IPR036397">
    <property type="entry name" value="RNaseH_sf"/>
</dbReference>
<dbReference type="KEGG" id="ttf:THTE_1479"/>
<accession>A0A286RDN7</accession>